<name>A0A9J6AV47_SOLCO</name>
<dbReference type="Proteomes" id="UP000824120">
    <property type="component" value="Chromosome 2"/>
</dbReference>
<proteinExistence type="predicted"/>
<dbReference type="EMBL" id="JACXVP010000002">
    <property type="protein sequence ID" value="KAG5628114.1"/>
    <property type="molecule type" value="Genomic_DNA"/>
</dbReference>
<evidence type="ECO:0000313" key="2">
    <source>
        <dbReference type="Proteomes" id="UP000824120"/>
    </source>
</evidence>
<evidence type="ECO:0000313" key="1">
    <source>
        <dbReference type="EMBL" id="KAG5628114.1"/>
    </source>
</evidence>
<gene>
    <name evidence="1" type="ORF">H5410_013332</name>
</gene>
<organism evidence="1 2">
    <name type="scientific">Solanum commersonii</name>
    <name type="common">Commerson's wild potato</name>
    <name type="synonym">Commerson's nightshade</name>
    <dbReference type="NCBI Taxonomy" id="4109"/>
    <lineage>
        <taxon>Eukaryota</taxon>
        <taxon>Viridiplantae</taxon>
        <taxon>Streptophyta</taxon>
        <taxon>Embryophyta</taxon>
        <taxon>Tracheophyta</taxon>
        <taxon>Spermatophyta</taxon>
        <taxon>Magnoliopsida</taxon>
        <taxon>eudicotyledons</taxon>
        <taxon>Gunneridae</taxon>
        <taxon>Pentapetalae</taxon>
        <taxon>asterids</taxon>
        <taxon>lamiids</taxon>
        <taxon>Solanales</taxon>
        <taxon>Solanaceae</taxon>
        <taxon>Solanoideae</taxon>
        <taxon>Solaneae</taxon>
        <taxon>Solanum</taxon>
    </lineage>
</organism>
<comment type="caution">
    <text evidence="1">The sequence shown here is derived from an EMBL/GenBank/DDBJ whole genome shotgun (WGS) entry which is preliminary data.</text>
</comment>
<sequence length="148" mass="17720">MERLSLWYSVIGYCGGDFNVVLCGEKKIGELHVYSQEYEDFALVPILETKLDLNKWSKNKFGHIFKHLLISEEVVKLKEKLFEEDPSASNRKSLQHTQAEYKLYLHSVEEFWRQNASIQWNIEEDKNTKFIHYLVKERRKRLSLKRII</sequence>
<keyword evidence="2" id="KW-1185">Reference proteome</keyword>
<dbReference type="AlphaFoldDB" id="A0A9J6AV47"/>
<protein>
    <submittedName>
        <fullName evidence="1">Uncharacterized protein</fullName>
    </submittedName>
</protein>
<dbReference type="OrthoDB" id="1748181at2759"/>
<reference evidence="1 2" key="1">
    <citation type="submission" date="2020-09" db="EMBL/GenBank/DDBJ databases">
        <title>De no assembly of potato wild relative species, Solanum commersonii.</title>
        <authorList>
            <person name="Cho K."/>
        </authorList>
    </citation>
    <scope>NUCLEOTIDE SEQUENCE [LARGE SCALE GENOMIC DNA]</scope>
    <source>
        <strain evidence="1">LZ3.2</strain>
        <tissue evidence="1">Leaf</tissue>
    </source>
</reference>
<accession>A0A9J6AV47</accession>